<accession>A0A5B7FMJ0</accession>
<dbReference type="AlphaFoldDB" id="A0A5B7FMJ0"/>
<sequence>MRVTRTESRAGQRGKTSATNSFLKLAGTGSPEDQTVLTQVQESWVDADSGDRPAAGNRPRGEERGETARGRD</sequence>
<feature type="compositionally biased region" description="Basic and acidic residues" evidence="1">
    <location>
        <begin position="59"/>
        <end position="72"/>
    </location>
</feature>
<proteinExistence type="predicted"/>
<keyword evidence="3" id="KW-1185">Reference proteome</keyword>
<dbReference type="Proteomes" id="UP000324222">
    <property type="component" value="Unassembled WGS sequence"/>
</dbReference>
<feature type="region of interest" description="Disordered" evidence="1">
    <location>
        <begin position="1"/>
        <end position="72"/>
    </location>
</feature>
<gene>
    <name evidence="2" type="ORF">E2C01_040442</name>
</gene>
<organism evidence="2 3">
    <name type="scientific">Portunus trituberculatus</name>
    <name type="common">Swimming crab</name>
    <name type="synonym">Neptunus trituberculatus</name>
    <dbReference type="NCBI Taxonomy" id="210409"/>
    <lineage>
        <taxon>Eukaryota</taxon>
        <taxon>Metazoa</taxon>
        <taxon>Ecdysozoa</taxon>
        <taxon>Arthropoda</taxon>
        <taxon>Crustacea</taxon>
        <taxon>Multicrustacea</taxon>
        <taxon>Malacostraca</taxon>
        <taxon>Eumalacostraca</taxon>
        <taxon>Eucarida</taxon>
        <taxon>Decapoda</taxon>
        <taxon>Pleocyemata</taxon>
        <taxon>Brachyura</taxon>
        <taxon>Eubrachyura</taxon>
        <taxon>Portunoidea</taxon>
        <taxon>Portunidae</taxon>
        <taxon>Portuninae</taxon>
        <taxon>Portunus</taxon>
    </lineage>
</organism>
<evidence type="ECO:0000313" key="3">
    <source>
        <dbReference type="Proteomes" id="UP000324222"/>
    </source>
</evidence>
<feature type="compositionally biased region" description="Basic and acidic residues" evidence="1">
    <location>
        <begin position="1"/>
        <end position="10"/>
    </location>
</feature>
<reference evidence="2 3" key="1">
    <citation type="submission" date="2019-05" db="EMBL/GenBank/DDBJ databases">
        <title>Another draft genome of Portunus trituberculatus and its Hox gene families provides insights of decapod evolution.</title>
        <authorList>
            <person name="Jeong J.-H."/>
            <person name="Song I."/>
            <person name="Kim S."/>
            <person name="Choi T."/>
            <person name="Kim D."/>
            <person name="Ryu S."/>
            <person name="Kim W."/>
        </authorList>
    </citation>
    <scope>NUCLEOTIDE SEQUENCE [LARGE SCALE GENOMIC DNA]</scope>
    <source>
        <tissue evidence="2">Muscle</tissue>
    </source>
</reference>
<protein>
    <submittedName>
        <fullName evidence="2">Uncharacterized protein</fullName>
    </submittedName>
</protein>
<feature type="compositionally biased region" description="Polar residues" evidence="1">
    <location>
        <begin position="31"/>
        <end position="42"/>
    </location>
</feature>
<comment type="caution">
    <text evidence="2">The sequence shown here is derived from an EMBL/GenBank/DDBJ whole genome shotgun (WGS) entry which is preliminary data.</text>
</comment>
<dbReference type="EMBL" id="VSRR010007338">
    <property type="protein sequence ID" value="MPC46716.1"/>
    <property type="molecule type" value="Genomic_DNA"/>
</dbReference>
<name>A0A5B7FMJ0_PORTR</name>
<evidence type="ECO:0000256" key="1">
    <source>
        <dbReference type="SAM" id="MobiDB-lite"/>
    </source>
</evidence>
<evidence type="ECO:0000313" key="2">
    <source>
        <dbReference type="EMBL" id="MPC46716.1"/>
    </source>
</evidence>